<reference evidence="7" key="1">
    <citation type="submission" date="2021-01" db="EMBL/GenBank/DDBJ databases">
        <authorList>
            <person name="Corre E."/>
            <person name="Pelletier E."/>
            <person name="Niang G."/>
            <person name="Scheremetjew M."/>
            <person name="Finn R."/>
            <person name="Kale V."/>
            <person name="Holt S."/>
            <person name="Cochrane G."/>
            <person name="Meng A."/>
            <person name="Brown T."/>
            <person name="Cohen L."/>
        </authorList>
    </citation>
    <scope>NUCLEOTIDE SEQUENCE</scope>
    <source>
        <strain evidence="7">CCCM811</strain>
    </source>
</reference>
<dbReference type="AlphaFoldDB" id="A0A7S3Y7F6"/>
<dbReference type="InterPro" id="IPR038765">
    <property type="entry name" value="Papain-like_cys_pep_sf"/>
</dbReference>
<protein>
    <recommendedName>
        <fullName evidence="6">Calpain catalytic domain-containing protein</fullName>
    </recommendedName>
</protein>
<comment type="caution">
    <text evidence="5">Lacks conserved residue(s) required for the propagation of feature annotation.</text>
</comment>
<dbReference type="PANTHER" id="PTHR10183">
    <property type="entry name" value="CALPAIN"/>
    <property type="match status" value="1"/>
</dbReference>
<dbReference type="PROSITE" id="PS50203">
    <property type="entry name" value="CALPAIN_CAT"/>
    <property type="match status" value="1"/>
</dbReference>
<evidence type="ECO:0000256" key="2">
    <source>
        <dbReference type="ARBA" id="ARBA00022670"/>
    </source>
</evidence>
<evidence type="ECO:0000256" key="3">
    <source>
        <dbReference type="ARBA" id="ARBA00022801"/>
    </source>
</evidence>
<evidence type="ECO:0000256" key="5">
    <source>
        <dbReference type="PROSITE-ProRule" id="PRU00239"/>
    </source>
</evidence>
<dbReference type="Pfam" id="PF00648">
    <property type="entry name" value="Peptidase_C2"/>
    <property type="match status" value="2"/>
</dbReference>
<sequence length="532" mass="60330">MMHEDSEFPHGIRVLGNGSSNVKKITVPGLAKKKAKDINKLITWVRAGEEDMGGQTGGPRHNVLFKGQPSPEDVRQGDAENSWLVSAIATLAGSPQAVQNVFVSRRYNPFGKYRIRLFDARYEEWKTITIDDYVPLWKEDRQPVFTRTDGRQIWPMLLEKAFAKFCSGYSNLTEGSQAWAFHALTGDCAFNIRKKRMKVKGGIMTVWHRYDLDYSRSPPKPSMCASLCSSLCNCLTCYCFRTYKKENVIGHAELKSTEDKFDDQRLWQLIRTYARENSLLSCTRTSDPRTEAKTSTITKVKKSVGSAFMTLMGKKKKQDPEASKVETKSNDPVVYGQGIEKGHAFSILSALRCGKFRMLQLRNPWHGFEWKGPWNDQDERWSKHKDVARKCGYKAGSGSSRVFWIEFSDWKRIFDSVDICDRSTNRDLTLKVQEECGLCGVLTGCVSGCCSFWLGCNGCRKLYCGHFSSTSTKEVSQFCCSWCPCNEHAGETINEEENTLKPDFDCGNSTLAVRDIEIAMDDAKEKGRPIKR</sequence>
<name>A0A7S3Y7F6_9EUKA</name>
<dbReference type="SUPFAM" id="SSF54001">
    <property type="entry name" value="Cysteine proteinases"/>
    <property type="match status" value="1"/>
</dbReference>
<dbReference type="EMBL" id="HBIV01000228">
    <property type="protein sequence ID" value="CAE0643373.1"/>
    <property type="molecule type" value="Transcribed_RNA"/>
</dbReference>
<gene>
    <name evidence="7" type="ORF">LGLO00237_LOCUS161</name>
</gene>
<proteinExistence type="inferred from homology"/>
<dbReference type="PANTHER" id="PTHR10183:SF379">
    <property type="entry name" value="CALPAIN-5"/>
    <property type="match status" value="1"/>
</dbReference>
<dbReference type="GO" id="GO:0004198">
    <property type="term" value="F:calcium-dependent cysteine-type endopeptidase activity"/>
    <property type="evidence" value="ECO:0007669"/>
    <property type="project" value="InterPro"/>
</dbReference>
<feature type="domain" description="Calpain catalytic" evidence="6">
    <location>
        <begin position="2"/>
        <end position="423"/>
    </location>
</feature>
<accession>A0A7S3Y7F6</accession>
<dbReference type="SMART" id="SM00230">
    <property type="entry name" value="CysPc"/>
    <property type="match status" value="1"/>
</dbReference>
<keyword evidence="2" id="KW-0645">Protease</keyword>
<dbReference type="GO" id="GO:0005737">
    <property type="term" value="C:cytoplasm"/>
    <property type="evidence" value="ECO:0007669"/>
    <property type="project" value="TreeGrafter"/>
</dbReference>
<comment type="similarity">
    <text evidence="1">Belongs to the peptidase C2 family.</text>
</comment>
<dbReference type="GO" id="GO:0006508">
    <property type="term" value="P:proteolysis"/>
    <property type="evidence" value="ECO:0007669"/>
    <property type="project" value="UniProtKB-KW"/>
</dbReference>
<dbReference type="InterPro" id="IPR022684">
    <property type="entry name" value="Calpain_cysteine_protease"/>
</dbReference>
<evidence type="ECO:0000256" key="4">
    <source>
        <dbReference type="ARBA" id="ARBA00022807"/>
    </source>
</evidence>
<keyword evidence="3" id="KW-0378">Hydrolase</keyword>
<evidence type="ECO:0000259" key="6">
    <source>
        <dbReference type="PROSITE" id="PS50203"/>
    </source>
</evidence>
<evidence type="ECO:0000256" key="1">
    <source>
        <dbReference type="ARBA" id="ARBA00007623"/>
    </source>
</evidence>
<keyword evidence="4" id="KW-0788">Thiol protease</keyword>
<dbReference type="InterPro" id="IPR001300">
    <property type="entry name" value="Peptidase_C2_calpain_cat"/>
</dbReference>
<evidence type="ECO:0000313" key="7">
    <source>
        <dbReference type="EMBL" id="CAE0643373.1"/>
    </source>
</evidence>
<organism evidence="7">
    <name type="scientific">Lotharella globosa</name>
    <dbReference type="NCBI Taxonomy" id="91324"/>
    <lineage>
        <taxon>Eukaryota</taxon>
        <taxon>Sar</taxon>
        <taxon>Rhizaria</taxon>
        <taxon>Cercozoa</taxon>
        <taxon>Chlorarachniophyceae</taxon>
        <taxon>Lotharella</taxon>
    </lineage>
</organism>
<dbReference type="Gene3D" id="3.90.70.10">
    <property type="entry name" value="Cysteine proteinases"/>
    <property type="match status" value="1"/>
</dbReference>